<evidence type="ECO:0000256" key="1">
    <source>
        <dbReference type="SAM" id="MobiDB-lite"/>
    </source>
</evidence>
<evidence type="ECO:0000313" key="2">
    <source>
        <dbReference type="EMBL" id="KAH0448395.1"/>
    </source>
</evidence>
<protein>
    <submittedName>
        <fullName evidence="2">Uncharacterized protein</fullName>
    </submittedName>
</protein>
<dbReference type="EMBL" id="JAGFBR010000019">
    <property type="protein sequence ID" value="KAH0448395.1"/>
    <property type="molecule type" value="Genomic_DNA"/>
</dbReference>
<reference evidence="2 3" key="1">
    <citation type="journal article" date="2021" name="Hortic Res">
        <title>Chromosome-scale assembly of the Dendrobium chrysotoxum genome enhances the understanding of orchid evolution.</title>
        <authorList>
            <person name="Zhang Y."/>
            <person name="Zhang G.Q."/>
            <person name="Zhang D."/>
            <person name="Liu X.D."/>
            <person name="Xu X.Y."/>
            <person name="Sun W.H."/>
            <person name="Yu X."/>
            <person name="Zhu X."/>
            <person name="Wang Z.W."/>
            <person name="Zhao X."/>
            <person name="Zhong W.Y."/>
            <person name="Chen H."/>
            <person name="Yin W.L."/>
            <person name="Huang T."/>
            <person name="Niu S.C."/>
            <person name="Liu Z.J."/>
        </authorList>
    </citation>
    <scope>NUCLEOTIDE SEQUENCE [LARGE SCALE GENOMIC DNA]</scope>
    <source>
        <strain evidence="2">Lindl</strain>
    </source>
</reference>
<comment type="caution">
    <text evidence="2">The sequence shown here is derived from an EMBL/GenBank/DDBJ whole genome shotgun (WGS) entry which is preliminary data.</text>
</comment>
<organism evidence="2 3">
    <name type="scientific">Dendrobium chrysotoxum</name>
    <name type="common">Orchid</name>
    <dbReference type="NCBI Taxonomy" id="161865"/>
    <lineage>
        <taxon>Eukaryota</taxon>
        <taxon>Viridiplantae</taxon>
        <taxon>Streptophyta</taxon>
        <taxon>Embryophyta</taxon>
        <taxon>Tracheophyta</taxon>
        <taxon>Spermatophyta</taxon>
        <taxon>Magnoliopsida</taxon>
        <taxon>Liliopsida</taxon>
        <taxon>Asparagales</taxon>
        <taxon>Orchidaceae</taxon>
        <taxon>Epidendroideae</taxon>
        <taxon>Malaxideae</taxon>
        <taxon>Dendrobiinae</taxon>
        <taxon>Dendrobium</taxon>
    </lineage>
</organism>
<gene>
    <name evidence="2" type="ORF">IEQ34_022195</name>
</gene>
<proteinExistence type="predicted"/>
<sequence>MKFLAAYATEKPADISTVISDGNTRHRFLLRRNIRRNRRRQLSAGISSGYYAGTLAQKRRRFVKYIRRLSAGKAAGNISGGINTTEVGGKKFCTGFSALLWEQKKSHFRAIPPPPPLLAQGNPPESATSPSCKAPSTAVFEPAPVQTAGAYVTPSRPPVVPRGKSNIPLEGRVLYSIWVYNHEESKELEEEKTEELKIESIPLKVTCVYIRIRIRYKYSTQHESRGQLGICFICQPQLLKPILNNVHDHSKSKDRTHGFEAFRWFSWLPNPGRGPVTDRVVPEEKEGGPEDAVEAPEIRSVFEKGSSSGIPFTSKNQKKNYLRRVRRKIAKSRKIVEVKTLAQVDPEAVEDLPIPAFSPLLQGSHFHPLVAAPGEERVSRIASIPPRHIDYSTKRTP</sequence>
<dbReference type="AlphaFoldDB" id="A0AAV7FK12"/>
<dbReference type="Proteomes" id="UP000775213">
    <property type="component" value="Unassembled WGS sequence"/>
</dbReference>
<evidence type="ECO:0000313" key="3">
    <source>
        <dbReference type="Proteomes" id="UP000775213"/>
    </source>
</evidence>
<name>A0AAV7FK12_DENCH</name>
<keyword evidence="3" id="KW-1185">Reference proteome</keyword>
<accession>A0AAV7FK12</accession>
<feature type="region of interest" description="Disordered" evidence="1">
    <location>
        <begin position="112"/>
        <end position="135"/>
    </location>
</feature>